<feature type="compositionally biased region" description="Polar residues" evidence="1">
    <location>
        <begin position="23"/>
        <end position="34"/>
    </location>
</feature>
<gene>
    <name evidence="3" type="ORF">GNLVRS02_ARAD1D38170g</name>
</gene>
<dbReference type="InterPro" id="IPR038291">
    <property type="entry name" value="SAP30_C_sf"/>
</dbReference>
<dbReference type="InterPro" id="IPR025718">
    <property type="entry name" value="SAP30_Sin3-bd"/>
</dbReference>
<dbReference type="PhylomeDB" id="A0A060THF2"/>
<sequence>MVARAKEPTATRGPKRAGATPDVQPQQGPTNAQLDPNGPEADQPGDPLDFDTLPLSALRKYRTAHRLQVPSALSWPGYMVHGGIGKKTSSYKASTRVPKEELAAAVKKHFLNHNVRESDAIVDFIYSIKKQDEEFKLQFNP</sequence>
<reference evidence="3" key="2">
    <citation type="submission" date="2014-06" db="EMBL/GenBank/DDBJ databases">
        <title>The complete genome of Blastobotrys (Arxula) adeninivorans LS3 - a yeast of biotechnological interest.</title>
        <authorList>
            <person name="Kunze G."/>
            <person name="Gaillardin C."/>
            <person name="Czernicka M."/>
            <person name="Durrens P."/>
            <person name="Martin T."/>
            <person name="Boer E."/>
            <person name="Gabaldon T."/>
            <person name="Cruz J."/>
            <person name="Talla E."/>
            <person name="Marck C."/>
            <person name="Goffeau A."/>
            <person name="Barbe V."/>
            <person name="Baret P."/>
            <person name="Baronian K."/>
            <person name="Beier S."/>
            <person name="Bleykasten C."/>
            <person name="Bode R."/>
            <person name="Casaregola S."/>
            <person name="Despons L."/>
            <person name="Fairhead C."/>
            <person name="Giersberg M."/>
            <person name="Gierski P."/>
            <person name="Hahnel U."/>
            <person name="Hartmann A."/>
            <person name="Jankowska D."/>
            <person name="Jubin C."/>
            <person name="Jung P."/>
            <person name="Lafontaine I."/>
            <person name="Leh-Louis V."/>
            <person name="Lemaire M."/>
            <person name="Marcet-Houben M."/>
            <person name="Mascher M."/>
            <person name="Morel G."/>
            <person name="Richard G.-F."/>
            <person name="Riechen J."/>
            <person name="Sacerdot C."/>
            <person name="Sarkar A."/>
            <person name="Savel G."/>
            <person name="Schacherer J."/>
            <person name="Sherman D."/>
            <person name="Straub M.-L."/>
            <person name="Stein N."/>
            <person name="Thierry A."/>
            <person name="Trautwein-Schult A."/>
            <person name="Westhof E."/>
            <person name="Worch S."/>
            <person name="Dujon B."/>
            <person name="Souciet J.-L."/>
            <person name="Wincker P."/>
            <person name="Scholz U."/>
            <person name="Neuveglise N."/>
        </authorList>
    </citation>
    <scope>NUCLEOTIDE SEQUENCE</scope>
    <source>
        <strain evidence="3">LS3</strain>
    </source>
</reference>
<accession>A0A060THF2</accession>
<reference evidence="3" key="1">
    <citation type="submission" date="2014-02" db="EMBL/GenBank/DDBJ databases">
        <authorList>
            <person name="Genoscope - CEA"/>
        </authorList>
    </citation>
    <scope>NUCLEOTIDE SEQUENCE</scope>
    <source>
        <strain evidence="3">LS3</strain>
    </source>
</reference>
<dbReference type="Pfam" id="PF13867">
    <property type="entry name" value="SAP30_Sin3_bdg"/>
    <property type="match status" value="1"/>
</dbReference>
<organism evidence="3">
    <name type="scientific">Blastobotrys adeninivorans</name>
    <name type="common">Yeast</name>
    <name type="synonym">Arxula adeninivorans</name>
    <dbReference type="NCBI Taxonomy" id="409370"/>
    <lineage>
        <taxon>Eukaryota</taxon>
        <taxon>Fungi</taxon>
        <taxon>Dikarya</taxon>
        <taxon>Ascomycota</taxon>
        <taxon>Saccharomycotina</taxon>
        <taxon>Dipodascomycetes</taxon>
        <taxon>Dipodascales</taxon>
        <taxon>Trichomonascaceae</taxon>
        <taxon>Blastobotrys</taxon>
    </lineage>
</organism>
<dbReference type="EMBL" id="HG937694">
    <property type="protein sequence ID" value="CDP38596.1"/>
    <property type="molecule type" value="Genomic_DNA"/>
</dbReference>
<protein>
    <submittedName>
        <fullName evidence="3">ARAD1D38170p</fullName>
    </submittedName>
</protein>
<dbReference type="AlphaFoldDB" id="A0A060THF2"/>
<evidence type="ECO:0000313" key="3">
    <source>
        <dbReference type="EMBL" id="CDP38596.1"/>
    </source>
</evidence>
<feature type="region of interest" description="Disordered" evidence="1">
    <location>
        <begin position="1"/>
        <end position="52"/>
    </location>
</feature>
<feature type="domain" description="Histone deacetylase complex subunit SAP30 Sin3 binding" evidence="2">
    <location>
        <begin position="95"/>
        <end position="129"/>
    </location>
</feature>
<dbReference type="Gene3D" id="6.10.160.20">
    <property type="match status" value="1"/>
</dbReference>
<evidence type="ECO:0000256" key="1">
    <source>
        <dbReference type="SAM" id="MobiDB-lite"/>
    </source>
</evidence>
<name>A0A060THF2_BLAAD</name>
<proteinExistence type="predicted"/>
<evidence type="ECO:0000259" key="2">
    <source>
        <dbReference type="Pfam" id="PF13867"/>
    </source>
</evidence>